<reference evidence="3 4" key="1">
    <citation type="submission" date="2013-08" db="EMBL/GenBank/DDBJ databases">
        <authorList>
            <person name="Stouthamer R."/>
            <person name="Nunney L."/>
        </authorList>
    </citation>
    <scope>NUCLEOTIDE SEQUENCE [LARGE SCALE GENOMIC DNA]</scope>
    <source>
        <strain evidence="4">ann-1</strain>
    </source>
</reference>
<dbReference type="Pfam" id="PF00534">
    <property type="entry name" value="Glycos_transf_1"/>
    <property type="match status" value="1"/>
</dbReference>
<dbReference type="InterPro" id="IPR028098">
    <property type="entry name" value="Glyco_trans_4-like_N"/>
</dbReference>
<dbReference type="PATRIC" id="fig|155920.8.peg.319"/>
<dbReference type="InterPro" id="IPR001296">
    <property type="entry name" value="Glyco_trans_1"/>
</dbReference>
<dbReference type="PANTHER" id="PTHR12526">
    <property type="entry name" value="GLYCOSYLTRANSFERASE"/>
    <property type="match status" value="1"/>
</dbReference>
<sequence>MFVLPTRRLTVVQLLPALCSGGVERSTLEVAAALVQAGHRAIVVSAGGPLVAFLLSIGAEHITLDIGRKSLLTLRHIAALRRLFAQLRPDIVHARSRLPAWLTWYALHGFFFSPKPRFVTTVHGLNAPNPYSAVMTYGERVICVSKVVHDYVLRHYRRTDPQRLRTIPRGVDLARFRRRPYPDRSARRWARKYVPCLDDNTRLLLMPGRGTRLKGHGDALLLLAFLRRVFHYNICLWLPGACQPGRESYLAELEAQARELGVTDCVVFTPPTEHIVEAYAASDLVLQLSRKPEAFGRTVLEALAVGRTVLGWNHGGVGELLTQLQPDGAVPPFDTAALQRRAAMLLMHSPELPPDIPYTLQTMQSATLQVYDELCT</sequence>
<feature type="domain" description="Glycosyl transferase family 1" evidence="1">
    <location>
        <begin position="198"/>
        <end position="352"/>
    </location>
</feature>
<organism evidence="3 4">
    <name type="scientific">Xylella fastidiosa subsp. sandyi Ann-1</name>
    <dbReference type="NCBI Taxonomy" id="155920"/>
    <lineage>
        <taxon>Bacteria</taxon>
        <taxon>Pseudomonadati</taxon>
        <taxon>Pseudomonadota</taxon>
        <taxon>Gammaproteobacteria</taxon>
        <taxon>Lysobacterales</taxon>
        <taxon>Lysobacteraceae</taxon>
        <taxon>Xylella</taxon>
    </lineage>
</organism>
<dbReference type="HOGENOM" id="CLU_009583_0_3_6"/>
<dbReference type="GO" id="GO:0016757">
    <property type="term" value="F:glycosyltransferase activity"/>
    <property type="evidence" value="ECO:0007669"/>
    <property type="project" value="InterPro"/>
</dbReference>
<evidence type="ECO:0000313" key="4">
    <source>
        <dbReference type="Proteomes" id="UP000027215"/>
    </source>
</evidence>
<dbReference type="SUPFAM" id="SSF53756">
    <property type="entry name" value="UDP-Glycosyltransferase/glycogen phosphorylase"/>
    <property type="match status" value="1"/>
</dbReference>
<feature type="domain" description="Glycosyltransferase subfamily 4-like N-terminal" evidence="2">
    <location>
        <begin position="21"/>
        <end position="175"/>
    </location>
</feature>
<dbReference type="AlphaFoldDB" id="A0A060H7C6"/>
<dbReference type="Proteomes" id="UP000027215">
    <property type="component" value="Chromosome"/>
</dbReference>
<dbReference type="Pfam" id="PF13439">
    <property type="entry name" value="Glyco_transf_4"/>
    <property type="match status" value="1"/>
</dbReference>
<dbReference type="Gene3D" id="3.40.50.2000">
    <property type="entry name" value="Glycogen Phosphorylase B"/>
    <property type="match status" value="2"/>
</dbReference>
<dbReference type="EMBL" id="CP006696">
    <property type="protein sequence ID" value="AIC09261.1"/>
    <property type="molecule type" value="Genomic_DNA"/>
</dbReference>
<protein>
    <submittedName>
        <fullName evidence="3">Glycosyl transferase</fullName>
    </submittedName>
</protein>
<name>A0A060H7C6_XYLFS</name>
<evidence type="ECO:0000259" key="2">
    <source>
        <dbReference type="Pfam" id="PF13439"/>
    </source>
</evidence>
<dbReference type="PANTHER" id="PTHR12526:SF638">
    <property type="entry name" value="SPORE COAT PROTEIN SA"/>
    <property type="match status" value="1"/>
</dbReference>
<evidence type="ECO:0000259" key="1">
    <source>
        <dbReference type="Pfam" id="PF00534"/>
    </source>
</evidence>
<proteinExistence type="predicted"/>
<gene>
    <name evidence="3" type="ORF">D934_01335</name>
</gene>
<dbReference type="KEGG" id="xfs:D934_01335"/>
<dbReference type="RefSeq" id="WP_020851795.1">
    <property type="nucleotide sequence ID" value="NZ_CP006696.1"/>
</dbReference>
<keyword evidence="3" id="KW-0808">Transferase</keyword>
<evidence type="ECO:0000313" key="3">
    <source>
        <dbReference type="EMBL" id="AIC09261.1"/>
    </source>
</evidence>
<dbReference type="GO" id="GO:1901135">
    <property type="term" value="P:carbohydrate derivative metabolic process"/>
    <property type="evidence" value="ECO:0007669"/>
    <property type="project" value="UniProtKB-ARBA"/>
</dbReference>
<accession>A0A060H7C6</accession>